<dbReference type="InterPro" id="IPR014001">
    <property type="entry name" value="Helicase_ATP-bd"/>
</dbReference>
<gene>
    <name evidence="5 11" type="primary">cshB</name>
    <name evidence="11" type="ORF">ERS140147_01014</name>
</gene>
<dbReference type="EMBL" id="CCEH01000006">
    <property type="protein sequence ID" value="CDR27897.1"/>
    <property type="molecule type" value="Genomic_DNA"/>
</dbReference>
<dbReference type="Pfam" id="PF00271">
    <property type="entry name" value="Helicase_C"/>
    <property type="match status" value="1"/>
</dbReference>
<evidence type="ECO:0000256" key="7">
    <source>
        <dbReference type="SAM" id="MobiDB-lite"/>
    </source>
</evidence>
<dbReference type="Proteomes" id="UP000044616">
    <property type="component" value="Unassembled WGS sequence"/>
</dbReference>
<dbReference type="PANTHER" id="PTHR47963">
    <property type="entry name" value="DEAD-BOX ATP-DEPENDENT RNA HELICASE 47, MITOCHONDRIAL"/>
    <property type="match status" value="1"/>
</dbReference>
<evidence type="ECO:0000256" key="2">
    <source>
        <dbReference type="ARBA" id="ARBA00022801"/>
    </source>
</evidence>
<evidence type="ECO:0000256" key="3">
    <source>
        <dbReference type="ARBA" id="ARBA00022806"/>
    </source>
</evidence>
<organism evidence="11 12">
    <name type="scientific">Staphylococcus schweitzeri</name>
    <dbReference type="NCBI Taxonomy" id="1654388"/>
    <lineage>
        <taxon>Bacteria</taxon>
        <taxon>Bacillati</taxon>
        <taxon>Bacillota</taxon>
        <taxon>Bacilli</taxon>
        <taxon>Bacillales</taxon>
        <taxon>Staphylococcaceae</taxon>
        <taxon>Staphylococcus</taxon>
    </lineage>
</organism>
<dbReference type="HAMAP" id="MF_01494">
    <property type="entry name" value="DEAD_helicase_CshB"/>
    <property type="match status" value="1"/>
</dbReference>
<dbReference type="RefSeq" id="WP_047530119.1">
    <property type="nucleotide sequence ID" value="NZ_CCEH01000006.1"/>
</dbReference>
<reference evidence="11 12" key="1">
    <citation type="submission" date="2014-05" db="EMBL/GenBank/DDBJ databases">
        <authorList>
            <person name="Aslett A.Martin."/>
            <person name="De Silva Nishadi"/>
        </authorList>
    </citation>
    <scope>NUCLEOTIDE SEQUENCE [LARGE SCALE GENOMIC DNA]</scope>
</reference>
<comment type="function">
    <text evidence="5">Probable DEAD-box RNA helicase. May work in conjunction with the cold shock proteins to ensure proper initiation of transcription at low and optimal temperatures.</text>
</comment>
<dbReference type="GO" id="GO:0005840">
    <property type="term" value="C:ribosome"/>
    <property type="evidence" value="ECO:0007669"/>
    <property type="project" value="TreeGrafter"/>
</dbReference>
<keyword evidence="1 5" id="KW-0547">Nucleotide-binding</keyword>
<feature type="region of interest" description="Disordered" evidence="7">
    <location>
        <begin position="401"/>
        <end position="448"/>
    </location>
</feature>
<dbReference type="GO" id="GO:0003724">
    <property type="term" value="F:RNA helicase activity"/>
    <property type="evidence" value="ECO:0007669"/>
    <property type="project" value="UniProtKB-UniRule"/>
</dbReference>
<dbReference type="Gene3D" id="3.40.50.300">
    <property type="entry name" value="P-loop containing nucleotide triphosphate hydrolases"/>
    <property type="match status" value="2"/>
</dbReference>
<dbReference type="InterPro" id="IPR011545">
    <property type="entry name" value="DEAD/DEAH_box_helicase_dom"/>
</dbReference>
<evidence type="ECO:0000259" key="8">
    <source>
        <dbReference type="PROSITE" id="PS51192"/>
    </source>
</evidence>
<dbReference type="PROSITE" id="PS51194">
    <property type="entry name" value="HELICASE_CTER"/>
    <property type="match status" value="1"/>
</dbReference>
<accession>A0A077ULF4</accession>
<dbReference type="AlphaFoldDB" id="A0A077ULF4"/>
<dbReference type="SMART" id="SM00490">
    <property type="entry name" value="HELICc"/>
    <property type="match status" value="1"/>
</dbReference>
<dbReference type="Pfam" id="PF00270">
    <property type="entry name" value="DEAD"/>
    <property type="match status" value="1"/>
</dbReference>
<dbReference type="PROSITE" id="PS51195">
    <property type="entry name" value="Q_MOTIF"/>
    <property type="match status" value="1"/>
</dbReference>
<comment type="subcellular location">
    <subcellularLocation>
        <location evidence="5">Cytoplasm</location>
    </subcellularLocation>
</comment>
<dbReference type="InterPro" id="IPR044742">
    <property type="entry name" value="DEAD/DEAH_RhlB"/>
</dbReference>
<dbReference type="CDD" id="cd18787">
    <property type="entry name" value="SF2_C_DEAD"/>
    <property type="match status" value="1"/>
</dbReference>
<dbReference type="EC" id="3.6.4.13" evidence="5"/>
<feature type="compositionally biased region" description="Basic and acidic residues" evidence="7">
    <location>
        <begin position="419"/>
        <end position="432"/>
    </location>
</feature>
<dbReference type="InterPro" id="IPR030881">
    <property type="entry name" value="CshB"/>
</dbReference>
<keyword evidence="2 5" id="KW-0378">Hydrolase</keyword>
<keyword evidence="5" id="KW-0346">Stress response</keyword>
<dbReference type="InterPro" id="IPR050547">
    <property type="entry name" value="DEAD_box_RNA_helicases"/>
</dbReference>
<proteinExistence type="inferred from homology"/>
<dbReference type="PROSITE" id="PS51192">
    <property type="entry name" value="HELICASE_ATP_BIND_1"/>
    <property type="match status" value="1"/>
</dbReference>
<evidence type="ECO:0000256" key="5">
    <source>
        <dbReference type="HAMAP-Rule" id="MF_01494"/>
    </source>
</evidence>
<evidence type="ECO:0000256" key="4">
    <source>
        <dbReference type="ARBA" id="ARBA00022840"/>
    </source>
</evidence>
<name>A0A077ULF4_9STAP</name>
<keyword evidence="4 5" id="KW-0067">ATP-binding</keyword>
<dbReference type="GO" id="GO:0033592">
    <property type="term" value="F:RNA strand annealing activity"/>
    <property type="evidence" value="ECO:0007669"/>
    <property type="project" value="TreeGrafter"/>
</dbReference>
<dbReference type="InterPro" id="IPR001650">
    <property type="entry name" value="Helicase_C-like"/>
</dbReference>
<feature type="domain" description="Helicase ATP-binding" evidence="8">
    <location>
        <begin position="35"/>
        <end position="206"/>
    </location>
</feature>
<dbReference type="CDD" id="cd00268">
    <property type="entry name" value="DEADc"/>
    <property type="match status" value="1"/>
</dbReference>
<evidence type="ECO:0000256" key="6">
    <source>
        <dbReference type="PROSITE-ProRule" id="PRU00552"/>
    </source>
</evidence>
<dbReference type="PANTHER" id="PTHR47963:SF1">
    <property type="entry name" value="DEAD-BOX ATP-DEPENDENT RNA HELICASE CSHB"/>
    <property type="match status" value="1"/>
</dbReference>
<feature type="compositionally biased region" description="Basic residues" evidence="7">
    <location>
        <begin position="438"/>
        <end position="448"/>
    </location>
</feature>
<evidence type="ECO:0000259" key="9">
    <source>
        <dbReference type="PROSITE" id="PS51194"/>
    </source>
</evidence>
<keyword evidence="5" id="KW-0963">Cytoplasm</keyword>
<evidence type="ECO:0000259" key="10">
    <source>
        <dbReference type="PROSITE" id="PS51195"/>
    </source>
</evidence>
<feature type="domain" description="Helicase C-terminal" evidence="9">
    <location>
        <begin position="236"/>
        <end position="386"/>
    </location>
</feature>
<keyword evidence="3 5" id="KW-0347">Helicase</keyword>
<feature type="domain" description="DEAD-box RNA helicase Q" evidence="10">
    <location>
        <begin position="4"/>
        <end position="32"/>
    </location>
</feature>
<comment type="catalytic activity">
    <reaction evidence="5">
        <text>ATP + H2O = ADP + phosphate + H(+)</text>
        <dbReference type="Rhea" id="RHEA:13065"/>
        <dbReference type="ChEBI" id="CHEBI:15377"/>
        <dbReference type="ChEBI" id="CHEBI:15378"/>
        <dbReference type="ChEBI" id="CHEBI:30616"/>
        <dbReference type="ChEBI" id="CHEBI:43474"/>
        <dbReference type="ChEBI" id="CHEBI:456216"/>
        <dbReference type="EC" id="3.6.4.13"/>
    </reaction>
</comment>
<dbReference type="GO" id="GO:0005524">
    <property type="term" value="F:ATP binding"/>
    <property type="evidence" value="ECO:0007669"/>
    <property type="project" value="UniProtKB-UniRule"/>
</dbReference>
<sequence length="448" mass="51069">MAKHPFEQFNLEPSLIDAVKDLNFEKPTEIQNRIIPRILKRTNLIGQSQTGTGKSHAFLLPLMQLIDSEIKEPQAIVVAPTRELAQQLYDAANHLSQFKSDVSVKLFIGGTDIEKDKQRCSTQPQLIIGTPTRINDLAKTGHLHVHLASYLIIDEADLMIDLGLIEDVDYIASRLEDNANIAVFSATIPQQLQPFLNKYLSHPEFVAVDSKKQNKKNIEFFLIPTKGAAKVEKTLNLIDILNPYLCIIFCNSRDNANDLARSLNEAGIKVGMIHGGLTPRERKQQMKRIRNLEFQYVIASDLASRGIDIEGVSHVINFDVPNDIDFFTHRVGRTGRGNYKGVAITLYSPDEEPNISLIEDRGFVFNTVDIKDGELKETKAHNQRQARIRKDDHLTNQVKNKVRSKIKNKVKPGYKKKFKQEVEKMKRQERKQFSKQQSRQKRKQNKKG</sequence>
<dbReference type="SMART" id="SM00487">
    <property type="entry name" value="DEXDc"/>
    <property type="match status" value="1"/>
</dbReference>
<dbReference type="SUPFAM" id="SSF52540">
    <property type="entry name" value="P-loop containing nucleoside triphosphate hydrolases"/>
    <property type="match status" value="1"/>
</dbReference>
<dbReference type="InterPro" id="IPR014014">
    <property type="entry name" value="RNA_helicase_DEAD_Q_motif"/>
</dbReference>
<dbReference type="GO" id="GO:0016887">
    <property type="term" value="F:ATP hydrolysis activity"/>
    <property type="evidence" value="ECO:0007669"/>
    <property type="project" value="RHEA"/>
</dbReference>
<dbReference type="InterPro" id="IPR027417">
    <property type="entry name" value="P-loop_NTPase"/>
</dbReference>
<feature type="compositionally biased region" description="Basic residues" evidence="7">
    <location>
        <begin position="401"/>
        <end position="418"/>
    </location>
</feature>
<evidence type="ECO:0000256" key="1">
    <source>
        <dbReference type="ARBA" id="ARBA00022741"/>
    </source>
</evidence>
<dbReference type="GO" id="GO:0005829">
    <property type="term" value="C:cytosol"/>
    <property type="evidence" value="ECO:0007669"/>
    <property type="project" value="TreeGrafter"/>
</dbReference>
<protein>
    <recommendedName>
        <fullName evidence="5">DEAD-box ATP-dependent RNA helicase CshB</fullName>
        <ecNumber evidence="5">3.6.4.13</ecNumber>
    </recommendedName>
</protein>
<dbReference type="GO" id="GO:0009409">
    <property type="term" value="P:response to cold"/>
    <property type="evidence" value="ECO:0007669"/>
    <property type="project" value="InterPro"/>
</dbReference>
<comment type="similarity">
    <text evidence="5">Belongs to the DEAD box helicase family. CshB subfamily.</text>
</comment>
<evidence type="ECO:0000313" key="11">
    <source>
        <dbReference type="EMBL" id="CDR27897.1"/>
    </source>
</evidence>
<keyword evidence="5" id="KW-0694">RNA-binding</keyword>
<dbReference type="GO" id="GO:0006401">
    <property type="term" value="P:RNA catabolic process"/>
    <property type="evidence" value="ECO:0007669"/>
    <property type="project" value="UniProtKB-UniRule"/>
</dbReference>
<evidence type="ECO:0000313" key="12">
    <source>
        <dbReference type="Proteomes" id="UP000044616"/>
    </source>
</evidence>
<feature type="short sequence motif" description="Q motif" evidence="6">
    <location>
        <begin position="4"/>
        <end position="32"/>
    </location>
</feature>